<comment type="caution">
    <text evidence="1">The sequence shown here is derived from an EMBL/GenBank/DDBJ whole genome shotgun (WGS) entry which is preliminary data.</text>
</comment>
<keyword evidence="2" id="KW-1185">Reference proteome</keyword>
<dbReference type="EMBL" id="JASBWR010000018">
    <property type="protein sequence ID" value="KAJ9109429.1"/>
    <property type="molecule type" value="Genomic_DNA"/>
</dbReference>
<name>A0ACC2WDY3_9TREE</name>
<gene>
    <name evidence="1" type="ORF">QFC19_002182</name>
</gene>
<evidence type="ECO:0000313" key="2">
    <source>
        <dbReference type="Proteomes" id="UP001241377"/>
    </source>
</evidence>
<protein>
    <submittedName>
        <fullName evidence="1">Uncharacterized protein</fullName>
    </submittedName>
</protein>
<reference evidence="1" key="1">
    <citation type="submission" date="2023-04" db="EMBL/GenBank/DDBJ databases">
        <title>Draft Genome sequencing of Naganishia species isolated from polar environments using Oxford Nanopore Technology.</title>
        <authorList>
            <person name="Leo P."/>
            <person name="Venkateswaran K."/>
        </authorList>
    </citation>
    <scope>NUCLEOTIDE SEQUENCE</scope>
    <source>
        <strain evidence="1">MNA-CCFEE 5261</strain>
    </source>
</reference>
<proteinExistence type="predicted"/>
<accession>A0ACC2WDY3</accession>
<sequence length="363" mass="40539">MFPDKVSQAVLSHYDKLPPSAKPGIRSNGVREWTVLAGVVAVVDSSIVPLTIATGVKAMPDEIRKYSKGKIVHDMHAEILALRLFNLFLLEECQKLIEGKSEFVEKIGEKFKLRDEIKLVLYVSEPPCGDASLAYSAKGEEGWEQEPQKKRQKVLRGRSFYGRIGEVRTKPGRSDSLITLSKSCSDKLCAKQELGLTNALTAPLFPQNCFLDSIIVADGLKSDFDRCFGRIETNHQIKLQFSSVKFQSGKPLTEDFEEVKKYSPSPLSALKIVPSGTFQVLNNGVKNGSFVKGKPPKKGGESIISNWNMAQTAKEIHKDSASLKVGLTYHDYKTSFEQRQRLKLKTRSQLQTWIPTLVDDFTL</sequence>
<organism evidence="1 2">
    <name type="scientific">Naganishia cerealis</name>
    <dbReference type="NCBI Taxonomy" id="610337"/>
    <lineage>
        <taxon>Eukaryota</taxon>
        <taxon>Fungi</taxon>
        <taxon>Dikarya</taxon>
        <taxon>Basidiomycota</taxon>
        <taxon>Agaricomycotina</taxon>
        <taxon>Tremellomycetes</taxon>
        <taxon>Filobasidiales</taxon>
        <taxon>Filobasidiaceae</taxon>
        <taxon>Naganishia</taxon>
    </lineage>
</organism>
<dbReference type="Proteomes" id="UP001241377">
    <property type="component" value="Unassembled WGS sequence"/>
</dbReference>
<evidence type="ECO:0000313" key="1">
    <source>
        <dbReference type="EMBL" id="KAJ9109429.1"/>
    </source>
</evidence>